<evidence type="ECO:0000259" key="1">
    <source>
        <dbReference type="PROSITE" id="PS50011"/>
    </source>
</evidence>
<keyword evidence="3" id="KW-1185">Reference proteome</keyword>
<dbReference type="PANTHER" id="PTHR23257:SF958">
    <property type="entry name" value="SERINE_THREONINE-PROTEIN KINASE WNK4"/>
    <property type="match status" value="1"/>
</dbReference>
<feature type="domain" description="Protein kinase" evidence="1">
    <location>
        <begin position="21"/>
        <end position="294"/>
    </location>
</feature>
<dbReference type="PROSITE" id="PS50011">
    <property type="entry name" value="PROTEIN_KINASE_DOM"/>
    <property type="match status" value="1"/>
</dbReference>
<dbReference type="InterPro" id="IPR011009">
    <property type="entry name" value="Kinase-like_dom_sf"/>
</dbReference>
<gene>
    <name evidence="2" type="ORF">M9Y10_027715</name>
</gene>
<dbReference type="PANTHER" id="PTHR23257">
    <property type="entry name" value="SERINE-THREONINE PROTEIN KINASE"/>
    <property type="match status" value="1"/>
</dbReference>
<sequence>MEANFEALNQFLGLLIDQDDLHIYKKLNEGVFYEVHKAETLADQTCCCVRFRKPDTMISANDQKRFFHEILYQHSLKHETILPLIGYVIPKTGTDKYAIITDYMPHASLNELINLVNTGSPPENWETIKAINIFGIAAGMTYIHQHNLIHCDLKPEHILLDENYYPKIGGFNSSICTKPASQDNIPEKNGTLLYKAPEIIEESDYTNKIDVYSYAILLYKLLTLKEPFYECGRNISTYKLMRNVVNGKRPCTENLRIPSSLLELINLCWAPSPDERPSFKKIVKEFMDHKSEIFNLDLINKEEFDNYIEKATKDLDIPNDDDIVYETVIAGIQP</sequence>
<dbReference type="InterPro" id="IPR000719">
    <property type="entry name" value="Prot_kinase_dom"/>
</dbReference>
<dbReference type="InterPro" id="IPR050167">
    <property type="entry name" value="Ser_Thr_protein_kinase"/>
</dbReference>
<dbReference type="Proteomes" id="UP001470230">
    <property type="component" value="Unassembled WGS sequence"/>
</dbReference>
<dbReference type="Pfam" id="PF00069">
    <property type="entry name" value="Pkinase"/>
    <property type="match status" value="1"/>
</dbReference>
<protein>
    <recommendedName>
        <fullName evidence="1">Protein kinase domain-containing protein</fullName>
    </recommendedName>
</protein>
<proteinExistence type="predicted"/>
<accession>A0ABR2H3Z1</accession>
<evidence type="ECO:0000313" key="3">
    <source>
        <dbReference type="Proteomes" id="UP001470230"/>
    </source>
</evidence>
<organism evidence="2 3">
    <name type="scientific">Tritrichomonas musculus</name>
    <dbReference type="NCBI Taxonomy" id="1915356"/>
    <lineage>
        <taxon>Eukaryota</taxon>
        <taxon>Metamonada</taxon>
        <taxon>Parabasalia</taxon>
        <taxon>Tritrichomonadida</taxon>
        <taxon>Tritrichomonadidae</taxon>
        <taxon>Tritrichomonas</taxon>
    </lineage>
</organism>
<name>A0ABR2H3Z1_9EUKA</name>
<dbReference type="Gene3D" id="1.10.510.10">
    <property type="entry name" value="Transferase(Phosphotransferase) domain 1"/>
    <property type="match status" value="1"/>
</dbReference>
<comment type="caution">
    <text evidence="2">The sequence shown here is derived from an EMBL/GenBank/DDBJ whole genome shotgun (WGS) entry which is preliminary data.</text>
</comment>
<evidence type="ECO:0000313" key="2">
    <source>
        <dbReference type="EMBL" id="KAK8840885.1"/>
    </source>
</evidence>
<dbReference type="SUPFAM" id="SSF56112">
    <property type="entry name" value="Protein kinase-like (PK-like)"/>
    <property type="match status" value="1"/>
</dbReference>
<dbReference type="EMBL" id="JAPFFF010000043">
    <property type="protein sequence ID" value="KAK8840885.1"/>
    <property type="molecule type" value="Genomic_DNA"/>
</dbReference>
<dbReference type="PIRSF" id="PIRSF000654">
    <property type="entry name" value="Integrin-linked_kinase"/>
    <property type="match status" value="1"/>
</dbReference>
<reference evidence="2 3" key="1">
    <citation type="submission" date="2024-04" db="EMBL/GenBank/DDBJ databases">
        <title>Tritrichomonas musculus Genome.</title>
        <authorList>
            <person name="Alves-Ferreira E."/>
            <person name="Grigg M."/>
            <person name="Lorenzi H."/>
            <person name="Galac M."/>
        </authorList>
    </citation>
    <scope>NUCLEOTIDE SEQUENCE [LARGE SCALE GENOMIC DNA]</scope>
    <source>
        <strain evidence="2 3">EAF2021</strain>
    </source>
</reference>